<evidence type="ECO:0000313" key="1">
    <source>
        <dbReference type="EMBL" id="SDI08471.1"/>
    </source>
</evidence>
<accession>A0A1G8HPN9</accession>
<evidence type="ECO:0008006" key="3">
    <source>
        <dbReference type="Google" id="ProtNLM"/>
    </source>
</evidence>
<dbReference type="AlphaFoldDB" id="A0A1G8HPN9"/>
<evidence type="ECO:0000313" key="2">
    <source>
        <dbReference type="Proteomes" id="UP000183263"/>
    </source>
</evidence>
<sequence length="217" mass="22493">MTTRRVVAGLLFVGAVAYSSWVLGPALSPGVDTLRGFASELAALDQPHGVVFRTADLATGILVAVAGTVGLWRLSRGWISAVAWVGAILFGLATVADSRMPLDCSAGAVCPASDAQDLHAVSSFFAATGGVVSMVALLVLAVRRRWPGWLRGFCIAAVTILLAGTAWTLVATALQDTHDVWLGVGQRTQLLAMSAWLTALGLSVVGPGARQRVRGST</sequence>
<proteinExistence type="predicted"/>
<organism evidence="1 2">
    <name type="scientific">Rhodococcus triatomae</name>
    <dbReference type="NCBI Taxonomy" id="300028"/>
    <lineage>
        <taxon>Bacteria</taxon>
        <taxon>Bacillati</taxon>
        <taxon>Actinomycetota</taxon>
        <taxon>Actinomycetes</taxon>
        <taxon>Mycobacteriales</taxon>
        <taxon>Nocardiaceae</taxon>
        <taxon>Rhodococcus</taxon>
    </lineage>
</organism>
<dbReference type="RefSeq" id="WP_072737513.1">
    <property type="nucleotide sequence ID" value="NZ_CP048813.1"/>
</dbReference>
<gene>
    <name evidence="1" type="ORF">SAMN05444695_10525</name>
</gene>
<keyword evidence="2" id="KW-1185">Reference proteome</keyword>
<protein>
    <recommendedName>
        <fullName evidence="3">DUF998 domain-containing protein</fullName>
    </recommendedName>
</protein>
<dbReference type="Proteomes" id="UP000183263">
    <property type="component" value="Unassembled WGS sequence"/>
</dbReference>
<dbReference type="EMBL" id="FNDN01000005">
    <property type="protein sequence ID" value="SDI08471.1"/>
    <property type="molecule type" value="Genomic_DNA"/>
</dbReference>
<reference evidence="1 2" key="1">
    <citation type="submission" date="2016-10" db="EMBL/GenBank/DDBJ databases">
        <authorList>
            <person name="de Groot N.N."/>
        </authorList>
    </citation>
    <scope>NUCLEOTIDE SEQUENCE [LARGE SCALE GENOMIC DNA]</scope>
    <source>
        <strain evidence="1 2">DSM 44892</strain>
    </source>
</reference>
<dbReference type="InterPro" id="IPR009339">
    <property type="entry name" value="DUF998"/>
</dbReference>
<name>A0A1G8HPN9_9NOCA</name>
<dbReference type="Pfam" id="PF06197">
    <property type="entry name" value="DUF998"/>
    <property type="match status" value="1"/>
</dbReference>
<dbReference type="OrthoDB" id="3406108at2"/>